<proteinExistence type="predicted"/>
<reference evidence="1" key="2">
    <citation type="journal article" date="2020" name="Nat. Commun.">
        <title>Large-scale genome sequencing of mycorrhizal fungi provides insights into the early evolution of symbiotic traits.</title>
        <authorList>
            <person name="Miyauchi S."/>
            <person name="Kiss E."/>
            <person name="Kuo A."/>
            <person name="Drula E."/>
            <person name="Kohler A."/>
            <person name="Sanchez-Garcia M."/>
            <person name="Morin E."/>
            <person name="Andreopoulos B."/>
            <person name="Barry K.W."/>
            <person name="Bonito G."/>
            <person name="Buee M."/>
            <person name="Carver A."/>
            <person name="Chen C."/>
            <person name="Cichocki N."/>
            <person name="Clum A."/>
            <person name="Culley D."/>
            <person name="Crous P.W."/>
            <person name="Fauchery L."/>
            <person name="Girlanda M."/>
            <person name="Hayes R.D."/>
            <person name="Keri Z."/>
            <person name="LaButti K."/>
            <person name="Lipzen A."/>
            <person name="Lombard V."/>
            <person name="Magnuson J."/>
            <person name="Maillard F."/>
            <person name="Murat C."/>
            <person name="Nolan M."/>
            <person name="Ohm R.A."/>
            <person name="Pangilinan J."/>
            <person name="Pereira M.F."/>
            <person name="Perotto S."/>
            <person name="Peter M."/>
            <person name="Pfister S."/>
            <person name="Riley R."/>
            <person name="Sitrit Y."/>
            <person name="Stielow J.B."/>
            <person name="Szollosi G."/>
            <person name="Zifcakova L."/>
            <person name="Stursova M."/>
            <person name="Spatafora J.W."/>
            <person name="Tedersoo L."/>
            <person name="Vaario L.M."/>
            <person name="Yamada A."/>
            <person name="Yan M."/>
            <person name="Wang P."/>
            <person name="Xu J."/>
            <person name="Bruns T."/>
            <person name="Baldrian P."/>
            <person name="Vilgalys R."/>
            <person name="Dunand C."/>
            <person name="Henrissat B."/>
            <person name="Grigoriev I.V."/>
            <person name="Hibbett D."/>
            <person name="Nagy L.G."/>
            <person name="Martin F.M."/>
        </authorList>
    </citation>
    <scope>NUCLEOTIDE SEQUENCE</scope>
    <source>
        <strain evidence="1">BED1</strain>
    </source>
</reference>
<keyword evidence="2" id="KW-1185">Reference proteome</keyword>
<comment type="caution">
    <text evidence="1">The sequence shown here is derived from an EMBL/GenBank/DDBJ whole genome shotgun (WGS) entry which is preliminary data.</text>
</comment>
<dbReference type="Proteomes" id="UP001194468">
    <property type="component" value="Unassembled WGS sequence"/>
</dbReference>
<accession>A0AAD4BQH0</accession>
<evidence type="ECO:0000313" key="1">
    <source>
        <dbReference type="EMBL" id="KAF8436586.1"/>
    </source>
</evidence>
<protein>
    <submittedName>
        <fullName evidence="1">Uncharacterized protein</fullName>
    </submittedName>
</protein>
<sequence>MMSLSIIHHFSLPICTACVISFVGLLALAASLPLSEHEEQEPWAPHILYPNRYTLRNRVLLNLSREATRYLL</sequence>
<reference evidence="1" key="1">
    <citation type="submission" date="2019-10" db="EMBL/GenBank/DDBJ databases">
        <authorList>
            <consortium name="DOE Joint Genome Institute"/>
            <person name="Kuo A."/>
            <person name="Miyauchi S."/>
            <person name="Kiss E."/>
            <person name="Drula E."/>
            <person name="Kohler A."/>
            <person name="Sanchez-Garcia M."/>
            <person name="Andreopoulos B."/>
            <person name="Barry K.W."/>
            <person name="Bonito G."/>
            <person name="Buee M."/>
            <person name="Carver A."/>
            <person name="Chen C."/>
            <person name="Cichocki N."/>
            <person name="Clum A."/>
            <person name="Culley D."/>
            <person name="Crous P.W."/>
            <person name="Fauchery L."/>
            <person name="Girlanda M."/>
            <person name="Hayes R."/>
            <person name="Keri Z."/>
            <person name="LaButti K."/>
            <person name="Lipzen A."/>
            <person name="Lombard V."/>
            <person name="Magnuson J."/>
            <person name="Maillard F."/>
            <person name="Morin E."/>
            <person name="Murat C."/>
            <person name="Nolan M."/>
            <person name="Ohm R."/>
            <person name="Pangilinan J."/>
            <person name="Pereira M."/>
            <person name="Perotto S."/>
            <person name="Peter M."/>
            <person name="Riley R."/>
            <person name="Sitrit Y."/>
            <person name="Stielow B."/>
            <person name="Szollosi G."/>
            <person name="Zifcakova L."/>
            <person name="Stursova M."/>
            <person name="Spatafora J.W."/>
            <person name="Tedersoo L."/>
            <person name="Vaario L.-M."/>
            <person name="Yamada A."/>
            <person name="Yan M."/>
            <person name="Wang P."/>
            <person name="Xu J."/>
            <person name="Bruns T."/>
            <person name="Baldrian P."/>
            <person name="Vilgalys R."/>
            <person name="Henrissat B."/>
            <person name="Grigoriev I.V."/>
            <person name="Hibbett D."/>
            <person name="Nagy L.G."/>
            <person name="Martin F.M."/>
        </authorList>
    </citation>
    <scope>NUCLEOTIDE SEQUENCE</scope>
    <source>
        <strain evidence="1">BED1</strain>
    </source>
</reference>
<evidence type="ECO:0000313" key="2">
    <source>
        <dbReference type="Proteomes" id="UP001194468"/>
    </source>
</evidence>
<organism evidence="1 2">
    <name type="scientific">Boletus edulis BED1</name>
    <dbReference type="NCBI Taxonomy" id="1328754"/>
    <lineage>
        <taxon>Eukaryota</taxon>
        <taxon>Fungi</taxon>
        <taxon>Dikarya</taxon>
        <taxon>Basidiomycota</taxon>
        <taxon>Agaricomycotina</taxon>
        <taxon>Agaricomycetes</taxon>
        <taxon>Agaricomycetidae</taxon>
        <taxon>Boletales</taxon>
        <taxon>Boletineae</taxon>
        <taxon>Boletaceae</taxon>
        <taxon>Boletoideae</taxon>
        <taxon>Boletus</taxon>
    </lineage>
</organism>
<gene>
    <name evidence="1" type="ORF">L210DRAFT_3548499</name>
</gene>
<name>A0AAD4BQH0_BOLED</name>
<dbReference type="AlphaFoldDB" id="A0AAD4BQH0"/>
<dbReference type="EMBL" id="WHUW01000021">
    <property type="protein sequence ID" value="KAF8436586.1"/>
    <property type="molecule type" value="Genomic_DNA"/>
</dbReference>